<reference evidence="2 3" key="1">
    <citation type="submission" date="2016-05" db="EMBL/GenBank/DDBJ databases">
        <title>A degradative enzymes factory behind the ericoid mycorrhizal symbiosis.</title>
        <authorList>
            <consortium name="DOE Joint Genome Institute"/>
            <person name="Martino E."/>
            <person name="Morin E."/>
            <person name="Grelet G."/>
            <person name="Kuo A."/>
            <person name="Kohler A."/>
            <person name="Daghino S."/>
            <person name="Barry K."/>
            <person name="Choi C."/>
            <person name="Cichocki N."/>
            <person name="Clum A."/>
            <person name="Copeland A."/>
            <person name="Hainaut M."/>
            <person name="Haridas S."/>
            <person name="Labutti K."/>
            <person name="Lindquist E."/>
            <person name="Lipzen A."/>
            <person name="Khouja H.-R."/>
            <person name="Murat C."/>
            <person name="Ohm R."/>
            <person name="Olson A."/>
            <person name="Spatafora J."/>
            <person name="Veneault-Fourrey C."/>
            <person name="Henrissat B."/>
            <person name="Grigoriev I."/>
            <person name="Martin F."/>
            <person name="Perotto S."/>
        </authorList>
    </citation>
    <scope>NUCLEOTIDE SEQUENCE [LARGE SCALE GENOMIC DNA]</scope>
    <source>
        <strain evidence="2 3">UAMH 7357</strain>
    </source>
</reference>
<name>A0A2J6QLF5_9HELO</name>
<dbReference type="Proteomes" id="UP000235672">
    <property type="component" value="Unassembled WGS sequence"/>
</dbReference>
<organism evidence="2 3">
    <name type="scientific">Hyaloscypha hepaticicola</name>
    <dbReference type="NCBI Taxonomy" id="2082293"/>
    <lineage>
        <taxon>Eukaryota</taxon>
        <taxon>Fungi</taxon>
        <taxon>Dikarya</taxon>
        <taxon>Ascomycota</taxon>
        <taxon>Pezizomycotina</taxon>
        <taxon>Leotiomycetes</taxon>
        <taxon>Helotiales</taxon>
        <taxon>Hyaloscyphaceae</taxon>
        <taxon>Hyaloscypha</taxon>
    </lineage>
</organism>
<dbReference type="STRING" id="1745343.A0A2J6QLF5"/>
<dbReference type="InterPro" id="IPR010730">
    <property type="entry name" value="HET"/>
</dbReference>
<dbReference type="Pfam" id="PF06985">
    <property type="entry name" value="HET"/>
    <property type="match status" value="1"/>
</dbReference>
<protein>
    <submittedName>
        <fullName evidence="2">HET-domain-containing protein</fullName>
    </submittedName>
</protein>
<gene>
    <name evidence="2" type="ORF">NA56DRAFT_562017</name>
</gene>
<evidence type="ECO:0000313" key="3">
    <source>
        <dbReference type="Proteomes" id="UP000235672"/>
    </source>
</evidence>
<feature type="non-terminal residue" evidence="2">
    <location>
        <position position="189"/>
    </location>
</feature>
<dbReference type="PANTHER" id="PTHR33112">
    <property type="entry name" value="DOMAIN PROTEIN, PUTATIVE-RELATED"/>
    <property type="match status" value="1"/>
</dbReference>
<accession>A0A2J6QLF5</accession>
<dbReference type="AlphaFoldDB" id="A0A2J6QLF5"/>
<proteinExistence type="predicted"/>
<feature type="domain" description="Heterokaryon incompatibility" evidence="1">
    <location>
        <begin position="24"/>
        <end position="157"/>
    </location>
</feature>
<evidence type="ECO:0000313" key="2">
    <source>
        <dbReference type="EMBL" id="PMD27107.1"/>
    </source>
</evidence>
<evidence type="ECO:0000259" key="1">
    <source>
        <dbReference type="Pfam" id="PF06985"/>
    </source>
</evidence>
<dbReference type="OrthoDB" id="5428863at2759"/>
<keyword evidence="3" id="KW-1185">Reference proteome</keyword>
<sequence>MRIPLKCIDCFSRSIVEITTEDLYFALSYVWGTPCPEISSPRSKDSVKKLQIGIPQVIEDAMTVVKSLGKQYLWVDKYCIDQHNVVAKHYQIQNMDKIYQGTYATIIASAGTDASSGLTGVGCVPSIGKSILCSTLPPLKDVLGETTWITRGWTYQEAALSRRCLFFTELQVYYVCSAMSCSEAIATPL</sequence>
<dbReference type="PANTHER" id="PTHR33112:SF12">
    <property type="entry name" value="HETEROKARYON INCOMPATIBILITY DOMAIN-CONTAINING PROTEIN"/>
    <property type="match status" value="1"/>
</dbReference>
<dbReference type="EMBL" id="KZ613466">
    <property type="protein sequence ID" value="PMD27107.1"/>
    <property type="molecule type" value="Genomic_DNA"/>
</dbReference>